<keyword evidence="2" id="KW-1185">Reference proteome</keyword>
<dbReference type="Proteomes" id="UP001057452">
    <property type="component" value="Chromosome 16"/>
</dbReference>
<proteinExistence type="predicted"/>
<evidence type="ECO:0000313" key="1">
    <source>
        <dbReference type="EMBL" id="KAI4810613.1"/>
    </source>
</evidence>
<feature type="non-terminal residue" evidence="1">
    <location>
        <position position="1"/>
    </location>
</feature>
<dbReference type="EMBL" id="CM043800">
    <property type="protein sequence ID" value="KAI4810613.1"/>
    <property type="molecule type" value="Genomic_DNA"/>
</dbReference>
<reference evidence="1" key="1">
    <citation type="submission" date="2022-05" db="EMBL/GenBank/DDBJ databases">
        <title>Chromosome-level genome of Chaenocephalus aceratus.</title>
        <authorList>
            <person name="Park H."/>
        </authorList>
    </citation>
    <scope>NUCLEOTIDE SEQUENCE</scope>
    <source>
        <strain evidence="1">KU_202001</strain>
    </source>
</reference>
<gene>
    <name evidence="1" type="ORF">KUCAC02_013551</name>
</gene>
<sequence length="53" mass="6067">TASVVQGQHLAAPSLGFTRPLFHSPHVSESEERRRCDRKTRDEEEMSCLHLPH</sequence>
<evidence type="ECO:0000313" key="2">
    <source>
        <dbReference type="Proteomes" id="UP001057452"/>
    </source>
</evidence>
<organism evidence="1 2">
    <name type="scientific">Chaenocephalus aceratus</name>
    <name type="common">Blackfin icefish</name>
    <name type="synonym">Chaenichthys aceratus</name>
    <dbReference type="NCBI Taxonomy" id="36190"/>
    <lineage>
        <taxon>Eukaryota</taxon>
        <taxon>Metazoa</taxon>
        <taxon>Chordata</taxon>
        <taxon>Craniata</taxon>
        <taxon>Vertebrata</taxon>
        <taxon>Euteleostomi</taxon>
        <taxon>Actinopterygii</taxon>
        <taxon>Neopterygii</taxon>
        <taxon>Teleostei</taxon>
        <taxon>Neoteleostei</taxon>
        <taxon>Acanthomorphata</taxon>
        <taxon>Eupercaria</taxon>
        <taxon>Perciformes</taxon>
        <taxon>Notothenioidei</taxon>
        <taxon>Channichthyidae</taxon>
        <taxon>Chaenocephalus</taxon>
    </lineage>
</organism>
<accession>A0ACB9WCL5</accession>
<name>A0ACB9WCL5_CHAAC</name>
<feature type="non-terminal residue" evidence="1">
    <location>
        <position position="53"/>
    </location>
</feature>
<comment type="caution">
    <text evidence="1">The sequence shown here is derived from an EMBL/GenBank/DDBJ whole genome shotgun (WGS) entry which is preliminary data.</text>
</comment>
<protein>
    <submittedName>
        <fullName evidence="1">Uncharacterized protein</fullName>
    </submittedName>
</protein>